<dbReference type="EMBL" id="CAJOBJ010149443">
    <property type="protein sequence ID" value="CAF4798893.1"/>
    <property type="molecule type" value="Genomic_DNA"/>
</dbReference>
<dbReference type="EMBL" id="CAJOBH010083840">
    <property type="protein sequence ID" value="CAF4530084.1"/>
    <property type="molecule type" value="Genomic_DNA"/>
</dbReference>
<evidence type="ECO:0000313" key="2">
    <source>
        <dbReference type="EMBL" id="CAF4798893.1"/>
    </source>
</evidence>
<accession>A0A8S2Y4C5</accession>
<organism evidence="1 3">
    <name type="scientific">Rotaria magnacalcarata</name>
    <dbReference type="NCBI Taxonomy" id="392030"/>
    <lineage>
        <taxon>Eukaryota</taxon>
        <taxon>Metazoa</taxon>
        <taxon>Spiralia</taxon>
        <taxon>Gnathifera</taxon>
        <taxon>Rotifera</taxon>
        <taxon>Eurotatoria</taxon>
        <taxon>Bdelloidea</taxon>
        <taxon>Philodinida</taxon>
        <taxon>Philodinidae</taxon>
        <taxon>Rotaria</taxon>
    </lineage>
</organism>
<gene>
    <name evidence="1" type="ORF">BYL167_LOCUS37267</name>
    <name evidence="2" type="ORF">GIL414_LOCUS47070</name>
</gene>
<dbReference type="Proteomes" id="UP000681967">
    <property type="component" value="Unassembled WGS sequence"/>
</dbReference>
<proteinExistence type="predicted"/>
<dbReference type="Proteomes" id="UP000681720">
    <property type="component" value="Unassembled WGS sequence"/>
</dbReference>
<dbReference type="AlphaFoldDB" id="A0A8S2Y4C5"/>
<reference evidence="1" key="1">
    <citation type="submission" date="2021-02" db="EMBL/GenBank/DDBJ databases">
        <authorList>
            <person name="Nowell W R."/>
        </authorList>
    </citation>
    <scope>NUCLEOTIDE SEQUENCE</scope>
</reference>
<feature type="non-terminal residue" evidence="1">
    <location>
        <position position="1"/>
    </location>
</feature>
<evidence type="ECO:0000313" key="1">
    <source>
        <dbReference type="EMBL" id="CAF4530084.1"/>
    </source>
</evidence>
<evidence type="ECO:0000313" key="3">
    <source>
        <dbReference type="Proteomes" id="UP000681967"/>
    </source>
</evidence>
<protein>
    <submittedName>
        <fullName evidence="1">Uncharacterized protein</fullName>
    </submittedName>
</protein>
<feature type="non-terminal residue" evidence="1">
    <location>
        <position position="44"/>
    </location>
</feature>
<sequence length="44" mass="5183">MQVQSQLNSTSDLYIVHLKQQIPNEMLLEPPFENTWIDCHISKI</sequence>
<comment type="caution">
    <text evidence="1">The sequence shown here is derived from an EMBL/GenBank/DDBJ whole genome shotgun (WGS) entry which is preliminary data.</text>
</comment>
<name>A0A8S2Y4C5_9BILA</name>